<comment type="caution">
    <text evidence="2">The sequence shown here is derived from an EMBL/GenBank/DDBJ whole genome shotgun (WGS) entry which is preliminary data.</text>
</comment>
<dbReference type="HOGENOM" id="CLU_077948_1_0_9"/>
<accession>A0A125W4V6</accession>
<dbReference type="Proteomes" id="UP000004846">
    <property type="component" value="Unassembled WGS sequence"/>
</dbReference>
<dbReference type="RefSeq" id="WP_002355601.1">
    <property type="nucleotide sequence ID" value="NZ_GL454461.1"/>
</dbReference>
<dbReference type="GeneID" id="60893041"/>
<evidence type="ECO:0000256" key="1">
    <source>
        <dbReference type="SAM" id="Phobius"/>
    </source>
</evidence>
<protein>
    <recommendedName>
        <fullName evidence="4">Cyclic nucleotide-binding domain protein</fullName>
    </recommendedName>
</protein>
<dbReference type="Pfam" id="PF06210">
    <property type="entry name" value="DUF1003"/>
    <property type="match status" value="1"/>
</dbReference>
<proteinExistence type="predicted"/>
<sequence length="236" mass="27184">MKQSKNKQVVIGESTKKNIYLQDIEQETQAFILQNNPQLTAESMITLAELLNYRLDYMKQLVANDSEKIQQLNELVVQHIKEDKLISNNMNEKMEKKLTFGQRAADTIAKFGGSWVFIGFFCFVLIAWIVINSTTLLGQPFDKYPYILLNLALSCLAAIQAPIIMMSQNRQEARDREQANNDYKINLKAEVEINLLHEKMDYIINNQLENLVKIQNIQIELLGELQEQLAATSEKE</sequence>
<keyword evidence="1" id="KW-1133">Transmembrane helix</keyword>
<feature type="transmembrane region" description="Helical" evidence="1">
    <location>
        <begin position="146"/>
        <end position="166"/>
    </location>
</feature>
<evidence type="ECO:0008006" key="4">
    <source>
        <dbReference type="Google" id="ProtNLM"/>
    </source>
</evidence>
<evidence type="ECO:0000313" key="2">
    <source>
        <dbReference type="EMBL" id="EFM82512.1"/>
    </source>
</evidence>
<dbReference type="PANTHER" id="PTHR41386:SF1">
    <property type="entry name" value="MEMBRANE PROTEIN"/>
    <property type="match status" value="1"/>
</dbReference>
<organism evidence="2 3">
    <name type="scientific">Enterococcus faecalis TX4248</name>
    <dbReference type="NCBI Taxonomy" id="749495"/>
    <lineage>
        <taxon>Bacteria</taxon>
        <taxon>Bacillati</taxon>
        <taxon>Bacillota</taxon>
        <taxon>Bacilli</taxon>
        <taxon>Lactobacillales</taxon>
        <taxon>Enterococcaceae</taxon>
        <taxon>Enterococcus</taxon>
    </lineage>
</organism>
<feature type="transmembrane region" description="Helical" evidence="1">
    <location>
        <begin position="111"/>
        <end position="131"/>
    </location>
</feature>
<evidence type="ECO:0000313" key="3">
    <source>
        <dbReference type="Proteomes" id="UP000004846"/>
    </source>
</evidence>
<dbReference type="AlphaFoldDB" id="A0A125W4V6"/>
<gene>
    <name evidence="2" type="ORF">HMPREF9498_01927</name>
</gene>
<reference evidence="2 3" key="1">
    <citation type="submission" date="2010-07" db="EMBL/GenBank/DDBJ databases">
        <authorList>
            <person name="Sid Ahmed O."/>
        </authorList>
    </citation>
    <scope>NUCLEOTIDE SEQUENCE [LARGE SCALE GENOMIC DNA]</scope>
    <source>
        <strain evidence="2 3">TX4248</strain>
    </source>
</reference>
<dbReference type="InterPro" id="IPR010406">
    <property type="entry name" value="DUF1003"/>
</dbReference>
<dbReference type="EMBL" id="AEBR01000063">
    <property type="protein sequence ID" value="EFM82512.1"/>
    <property type="molecule type" value="Genomic_DNA"/>
</dbReference>
<name>A0A125W4V6_ENTFL</name>
<dbReference type="PANTHER" id="PTHR41386">
    <property type="entry name" value="INTEGRAL MEMBRANE PROTEIN-RELATED"/>
    <property type="match status" value="1"/>
</dbReference>
<keyword evidence="1" id="KW-0812">Transmembrane</keyword>
<keyword evidence="1" id="KW-0472">Membrane</keyword>